<evidence type="ECO:0000256" key="5">
    <source>
        <dbReference type="ARBA" id="ARBA00048772"/>
    </source>
</evidence>
<dbReference type="GO" id="GO:0005737">
    <property type="term" value="C:cytoplasm"/>
    <property type="evidence" value="ECO:0007669"/>
    <property type="project" value="UniProtKB-SubCell"/>
</dbReference>
<dbReference type="NCBIfam" id="TIGR00658">
    <property type="entry name" value="orni_carb_tr"/>
    <property type="match status" value="1"/>
</dbReference>
<dbReference type="Gene3D" id="3.40.50.1370">
    <property type="entry name" value="Aspartate/ornithine carbamoyltransferase"/>
    <property type="match status" value="2"/>
</dbReference>
<dbReference type="HAMAP" id="MF_01109">
    <property type="entry name" value="OTCase"/>
    <property type="match status" value="1"/>
</dbReference>
<keyword evidence="6" id="KW-0963">Cytoplasm</keyword>
<feature type="binding site" evidence="6">
    <location>
        <begin position="49"/>
        <end position="52"/>
    </location>
    <ligand>
        <name>carbamoyl phosphate</name>
        <dbReference type="ChEBI" id="CHEBI:58228"/>
    </ligand>
</feature>
<dbReference type="GO" id="GO:0016597">
    <property type="term" value="F:amino acid binding"/>
    <property type="evidence" value="ECO:0007669"/>
    <property type="project" value="InterPro"/>
</dbReference>
<dbReference type="InterPro" id="IPR006132">
    <property type="entry name" value="Asp/Orn_carbamoyltranf_P-bd"/>
</dbReference>
<dbReference type="Proteomes" id="UP000494245">
    <property type="component" value="Unassembled WGS sequence"/>
</dbReference>
<evidence type="ECO:0000313" key="9">
    <source>
        <dbReference type="EMBL" id="GFK95109.1"/>
    </source>
</evidence>
<feature type="binding site" evidence="6">
    <location>
        <position position="158"/>
    </location>
    <ligand>
        <name>L-ornithine</name>
        <dbReference type="ChEBI" id="CHEBI:46911"/>
    </ligand>
</feature>
<evidence type="ECO:0000313" key="10">
    <source>
        <dbReference type="Proteomes" id="UP000494245"/>
    </source>
</evidence>
<dbReference type="InterPro" id="IPR036901">
    <property type="entry name" value="Asp/Orn_carbamoylTrfase_sf"/>
</dbReference>
<dbReference type="Pfam" id="PF00185">
    <property type="entry name" value="OTCace"/>
    <property type="match status" value="1"/>
</dbReference>
<dbReference type="SUPFAM" id="SSF53671">
    <property type="entry name" value="Aspartate/ornithine carbamoyltransferase"/>
    <property type="match status" value="1"/>
</dbReference>
<dbReference type="PANTHER" id="PTHR45753">
    <property type="entry name" value="ORNITHINE CARBAMOYLTRANSFERASE, MITOCHONDRIAL"/>
    <property type="match status" value="1"/>
</dbReference>
<comment type="subcellular location">
    <subcellularLocation>
        <location evidence="6">Cytoplasm</location>
    </subcellularLocation>
</comment>
<feature type="binding site" evidence="6">
    <location>
        <begin position="222"/>
        <end position="223"/>
    </location>
    <ligand>
        <name>L-ornithine</name>
        <dbReference type="ChEBI" id="CHEBI:46911"/>
    </ligand>
</feature>
<evidence type="ECO:0000256" key="2">
    <source>
        <dbReference type="ARBA" id="ARBA00007805"/>
    </source>
</evidence>
<dbReference type="EC" id="2.1.3.3" evidence="3 6"/>
<dbReference type="Pfam" id="PF02729">
    <property type="entry name" value="OTCace_N"/>
    <property type="match status" value="1"/>
</dbReference>
<reference evidence="9 10" key="2">
    <citation type="submission" date="2020-05" db="EMBL/GenBank/DDBJ databases">
        <title>Draft genome sequence of Desulfovibrio sp. strainFSS-1.</title>
        <authorList>
            <person name="Shimoshige H."/>
            <person name="Kobayashi H."/>
            <person name="Maekawa T."/>
        </authorList>
    </citation>
    <scope>NUCLEOTIDE SEQUENCE [LARGE SCALE GENOMIC DNA]</scope>
    <source>
        <strain evidence="9 10">SIID29052-01</strain>
    </source>
</reference>
<gene>
    <name evidence="9" type="primary">argF</name>
    <name evidence="9" type="ORF">NNJEOMEG_02966</name>
</gene>
<dbReference type="FunFam" id="3.40.50.1370:FF:000008">
    <property type="entry name" value="Ornithine carbamoyltransferase"/>
    <property type="match status" value="1"/>
</dbReference>
<feature type="binding site" evidence="6">
    <location>
        <position position="76"/>
    </location>
    <ligand>
        <name>carbamoyl phosphate</name>
        <dbReference type="ChEBI" id="CHEBI:58228"/>
    </ligand>
</feature>
<dbReference type="GO" id="GO:0004585">
    <property type="term" value="F:ornithine carbamoyltransferase activity"/>
    <property type="evidence" value="ECO:0007669"/>
    <property type="project" value="UniProtKB-UniRule"/>
</dbReference>
<dbReference type="PANTHER" id="PTHR45753:SF3">
    <property type="entry name" value="ORNITHINE TRANSCARBAMYLASE, MITOCHONDRIAL"/>
    <property type="match status" value="1"/>
</dbReference>
<dbReference type="AlphaFoldDB" id="A0A6V8LYL0"/>
<dbReference type="GO" id="GO:0019240">
    <property type="term" value="P:citrulline biosynthetic process"/>
    <property type="evidence" value="ECO:0007669"/>
    <property type="project" value="TreeGrafter"/>
</dbReference>
<organism evidence="9 10">
    <name type="scientific">Fundidesulfovibrio magnetotacticus</name>
    <dbReference type="NCBI Taxonomy" id="2730080"/>
    <lineage>
        <taxon>Bacteria</taxon>
        <taxon>Pseudomonadati</taxon>
        <taxon>Thermodesulfobacteriota</taxon>
        <taxon>Desulfovibrionia</taxon>
        <taxon>Desulfovibrionales</taxon>
        <taxon>Desulfovibrionaceae</taxon>
        <taxon>Fundidesulfovibrio</taxon>
    </lineage>
</organism>
<evidence type="ECO:0000259" key="7">
    <source>
        <dbReference type="Pfam" id="PF00185"/>
    </source>
</evidence>
<evidence type="ECO:0000256" key="1">
    <source>
        <dbReference type="ARBA" id="ARBA00004975"/>
    </source>
</evidence>
<dbReference type="InterPro" id="IPR024904">
    <property type="entry name" value="OTCase_ArgI"/>
</dbReference>
<proteinExistence type="inferred from homology"/>
<protein>
    <recommendedName>
        <fullName evidence="3 6">Ornithine carbamoyltransferase</fullName>
        <shortName evidence="6">OTCase</shortName>
        <ecNumber evidence="3 6">2.1.3.3</ecNumber>
    </recommendedName>
</protein>
<name>A0A6V8LYL0_9BACT</name>
<feature type="binding site" evidence="6">
    <location>
        <position position="218"/>
    </location>
    <ligand>
        <name>L-ornithine</name>
        <dbReference type="ChEBI" id="CHEBI:46911"/>
    </ligand>
</feature>
<dbReference type="GO" id="GO:0042450">
    <property type="term" value="P:L-arginine biosynthetic process via ornithine"/>
    <property type="evidence" value="ECO:0007669"/>
    <property type="project" value="UniProtKB-UniRule"/>
</dbReference>
<accession>A0A6V8LYL0</accession>
<keyword evidence="10" id="KW-1185">Reference proteome</keyword>
<evidence type="ECO:0000256" key="6">
    <source>
        <dbReference type="HAMAP-Rule" id="MF_01109"/>
    </source>
</evidence>
<comment type="similarity">
    <text evidence="2 6">Belongs to the aspartate/ornithine carbamoyltransferase superfamily. OTCase family.</text>
</comment>
<dbReference type="NCBIfam" id="NF001986">
    <property type="entry name" value="PRK00779.1"/>
    <property type="match status" value="1"/>
</dbReference>
<dbReference type="PROSITE" id="PS00097">
    <property type="entry name" value="CARBAMOYLTRANSFERASE"/>
    <property type="match status" value="1"/>
</dbReference>
<feature type="binding site" evidence="6">
    <location>
        <begin position="258"/>
        <end position="259"/>
    </location>
    <ligand>
        <name>carbamoyl phosphate</name>
        <dbReference type="ChEBI" id="CHEBI:58228"/>
    </ligand>
</feature>
<feature type="binding site" evidence="6">
    <location>
        <position position="100"/>
    </location>
    <ligand>
        <name>carbamoyl phosphate</name>
        <dbReference type="ChEBI" id="CHEBI:58228"/>
    </ligand>
</feature>
<comment type="caution">
    <text evidence="9">The sequence shown here is derived from an EMBL/GenBank/DDBJ whole genome shotgun (WGS) entry which is preliminary data.</text>
</comment>
<evidence type="ECO:0000259" key="8">
    <source>
        <dbReference type="Pfam" id="PF02729"/>
    </source>
</evidence>
<dbReference type="InterPro" id="IPR006130">
    <property type="entry name" value="Asp/Orn_carbamoylTrfase"/>
</dbReference>
<feature type="binding site" evidence="6">
    <location>
        <begin position="127"/>
        <end position="130"/>
    </location>
    <ligand>
        <name>carbamoyl phosphate</name>
        <dbReference type="ChEBI" id="CHEBI:58228"/>
    </ligand>
</feature>
<dbReference type="PRINTS" id="PR00102">
    <property type="entry name" value="OTCASE"/>
</dbReference>
<dbReference type="PRINTS" id="PR00100">
    <property type="entry name" value="AOTCASE"/>
</dbReference>
<feature type="binding site" evidence="6">
    <location>
        <position position="286"/>
    </location>
    <ligand>
        <name>carbamoyl phosphate</name>
        <dbReference type="ChEBI" id="CHEBI:58228"/>
    </ligand>
</feature>
<dbReference type="RefSeq" id="WP_173085841.1">
    <property type="nucleotide sequence ID" value="NZ_BLTE01000014.1"/>
</dbReference>
<dbReference type="InterPro" id="IPR002292">
    <property type="entry name" value="Orn/put_carbamltrans"/>
</dbReference>
<dbReference type="EMBL" id="BLTE01000014">
    <property type="protein sequence ID" value="GFK95109.1"/>
    <property type="molecule type" value="Genomic_DNA"/>
</dbReference>
<reference evidence="9 10" key="1">
    <citation type="submission" date="2020-04" db="EMBL/GenBank/DDBJ databases">
        <authorList>
            <consortium name="Desulfovibrio sp. FSS-1 genome sequencing consortium"/>
            <person name="Shimoshige H."/>
            <person name="Kobayashi H."/>
            <person name="Maekawa T."/>
        </authorList>
    </citation>
    <scope>NUCLEOTIDE SEQUENCE [LARGE SCALE GENOMIC DNA]</scope>
    <source>
        <strain evidence="9 10">SIID29052-01</strain>
    </source>
</reference>
<feature type="domain" description="Aspartate/ornithine carbamoyltransferase carbamoyl-P binding" evidence="8">
    <location>
        <begin position="3"/>
        <end position="140"/>
    </location>
</feature>
<feature type="domain" description="Aspartate/ornithine carbamoyltransferase Asp/Orn-binding" evidence="7">
    <location>
        <begin position="147"/>
        <end position="296"/>
    </location>
</feature>
<comment type="catalytic activity">
    <reaction evidence="5 6">
        <text>carbamoyl phosphate + L-ornithine = L-citrulline + phosphate + H(+)</text>
        <dbReference type="Rhea" id="RHEA:19513"/>
        <dbReference type="ChEBI" id="CHEBI:15378"/>
        <dbReference type="ChEBI" id="CHEBI:43474"/>
        <dbReference type="ChEBI" id="CHEBI:46911"/>
        <dbReference type="ChEBI" id="CHEBI:57743"/>
        <dbReference type="ChEBI" id="CHEBI:58228"/>
        <dbReference type="EC" id="2.1.3.3"/>
    </reaction>
</comment>
<sequence>MPRKFLEIHDMTRAEAHAAVARAIWMKQAKYRSDLLEGRTVALIFEKASTRTRVSFEMAVRHLGGSTIYMTQHDSQLGRSEPVEDTIRVLSRYVDGLVMRTFEHSKLTRMWAKSSIPIVNALSDDFHPCQVLGDVMTMTERGANLEKTKVAWVGDGNNMANSWINAAAVFGFELALACPEGYDPMQGVLDAALAQGARVSLVRDTAQAVKGAHFVNTDVWASMGQESEAAERMKVFESYRVDAAAMALAAPGAKFMHCLPAHQGEEVTAEVFESPASIVWDQAENRLHIQKAILEWVYSGQESNVPYTLAEI</sequence>
<evidence type="ECO:0000256" key="4">
    <source>
        <dbReference type="ARBA" id="ARBA00022679"/>
    </source>
</evidence>
<comment type="pathway">
    <text evidence="1">Amino-acid biosynthesis; L-arginine biosynthesis; L-arginine from L-ornithine and carbamoyl phosphate: step 1/3.</text>
</comment>
<keyword evidence="4 6" id="KW-0808">Transferase</keyword>
<evidence type="ECO:0000256" key="3">
    <source>
        <dbReference type="ARBA" id="ARBA00013007"/>
    </source>
</evidence>
<dbReference type="InterPro" id="IPR006131">
    <property type="entry name" value="Asp_carbamoyltransf_Asp/Orn-bd"/>
</dbReference>